<dbReference type="AlphaFoldDB" id="A0A2R5F162"/>
<dbReference type="RefSeq" id="WP_087570517.1">
    <property type="nucleotide sequence ID" value="NZ_BDQX01000281.1"/>
</dbReference>
<evidence type="ECO:0000313" key="3">
    <source>
        <dbReference type="Proteomes" id="UP000245202"/>
    </source>
</evidence>
<dbReference type="PANTHER" id="PTHR18964:SF149">
    <property type="entry name" value="BIFUNCTIONAL UDP-N-ACETYLGLUCOSAMINE 2-EPIMERASE_N-ACETYLMANNOSAMINE KINASE"/>
    <property type="match status" value="1"/>
</dbReference>
<gene>
    <name evidence="2" type="ORF">PAT3040_04616</name>
</gene>
<dbReference type="Gene3D" id="3.30.420.40">
    <property type="match status" value="2"/>
</dbReference>
<comment type="caution">
    <text evidence="2">The sequence shown here is derived from an EMBL/GenBank/DDBJ whole genome shotgun (WGS) entry which is preliminary data.</text>
</comment>
<comment type="similarity">
    <text evidence="1">Belongs to the ROK (NagC/XylR) family.</text>
</comment>
<dbReference type="EMBL" id="BDQX01000281">
    <property type="protein sequence ID" value="GBG09933.1"/>
    <property type="molecule type" value="Genomic_DNA"/>
</dbReference>
<reference evidence="2 3" key="1">
    <citation type="submission" date="2017-08" db="EMBL/GenBank/DDBJ databases">
        <title>Substantial Increase in Enzyme Production by Combined Drug-Resistance Mutations in Paenibacillus agaridevorans.</title>
        <authorList>
            <person name="Tanaka Y."/>
            <person name="Funane K."/>
            <person name="Hosaka T."/>
            <person name="Shiwa Y."/>
            <person name="Fujita N."/>
            <person name="Miyazaki T."/>
            <person name="Yoshikawa H."/>
            <person name="Murakami K."/>
            <person name="Kasahara K."/>
            <person name="Inaoka T."/>
            <person name="Hiraga Y."/>
            <person name="Ochi K."/>
        </authorList>
    </citation>
    <scope>NUCLEOTIDE SEQUENCE [LARGE SCALE GENOMIC DNA]</scope>
    <source>
        <strain evidence="2 3">T-3040</strain>
    </source>
</reference>
<keyword evidence="3" id="KW-1185">Reference proteome</keyword>
<protein>
    <submittedName>
        <fullName evidence="2">Transcriptional regulator</fullName>
    </submittedName>
</protein>
<dbReference type="InterPro" id="IPR000600">
    <property type="entry name" value="ROK"/>
</dbReference>
<dbReference type="InterPro" id="IPR043129">
    <property type="entry name" value="ATPase_NBD"/>
</dbReference>
<evidence type="ECO:0000313" key="2">
    <source>
        <dbReference type="EMBL" id="GBG09933.1"/>
    </source>
</evidence>
<organism evidence="2 3">
    <name type="scientific">Paenibacillus agaridevorans</name>
    <dbReference type="NCBI Taxonomy" id="171404"/>
    <lineage>
        <taxon>Bacteria</taxon>
        <taxon>Bacillati</taxon>
        <taxon>Bacillota</taxon>
        <taxon>Bacilli</taxon>
        <taxon>Bacillales</taxon>
        <taxon>Paenibacillaceae</taxon>
        <taxon>Paenibacillus</taxon>
    </lineage>
</organism>
<proteinExistence type="inferred from homology"/>
<dbReference type="Proteomes" id="UP000245202">
    <property type="component" value="Unassembled WGS sequence"/>
</dbReference>
<name>A0A2R5F162_9BACL</name>
<dbReference type="Pfam" id="PF00480">
    <property type="entry name" value="ROK"/>
    <property type="match status" value="1"/>
</dbReference>
<dbReference type="SUPFAM" id="SSF53067">
    <property type="entry name" value="Actin-like ATPase domain"/>
    <property type="match status" value="1"/>
</dbReference>
<dbReference type="PANTHER" id="PTHR18964">
    <property type="entry name" value="ROK (REPRESSOR, ORF, KINASE) FAMILY"/>
    <property type="match status" value="1"/>
</dbReference>
<sequence>MNNIAVGIDIGGTKIAIGLIAQNGEVIAKSSLKTDLSLEPGEMLGQVADVVNKLANEQGLALNQLKGIGVGAPGPLNTKTGRLTCPPNLKSWWDYPVVERLAELLPLPIRMENDATAATLAEKWVGAAQDADHFIFITISTGIGAGIYLHGKLITGSTGNAGDAGFLIVHPQGPIAKDQASGFWELLASGTAIAKQASELLGKEITSKEAFDLAAQGDPVISPLIEKVYTYIGMGCVSLINLLDPSKIVIGGGVSQVGEPLFSAVRSYVAAHALNPSGRETVIVPAKLRQDAGLIGAAALVHCNY</sequence>
<evidence type="ECO:0000256" key="1">
    <source>
        <dbReference type="ARBA" id="ARBA00006479"/>
    </source>
</evidence>
<accession>A0A2R5F162</accession>